<keyword evidence="1" id="KW-0812">Transmembrane</keyword>
<comment type="caution">
    <text evidence="2">The sequence shown here is derived from an EMBL/GenBank/DDBJ whole genome shotgun (WGS) entry which is preliminary data.</text>
</comment>
<name>A0AAN9SIS7_PSOTE</name>
<sequence>MISRMDFPMCTLKRKEKKESKSSVSCKKDKCLLSCLGVQVVSRWSPLPRSDNEDEKTSVITSFFFFFITTLILLDPSLHSYLDPPFAKFCLGSFTLFSVLVCFKLNLFIFCLNGPEIFITCPCMLLLESISPSAVIIKYEARIDRLVMAGAEARALWQRTANRCFVQEDAKRAPKLACCQSSCATSKSVDAGPASTADESDHTTVNVNHFNRKSSISNLSPDSRWWLHLQPNYGYQKGLTYEQLNALEDEVETLVASDVSKNSEEFQELMDVTAKHETMDINCVGCSEFSKKTNDFSLESDYSWIESDKAEPWWRTTYRDELASFVSQKSLNHIENCDLPPPQKKHLRGHPCACVNKDKIKTTSYDWEAKSRNFSNLTAHTQESLDPGPKQKDQGPPANEGFLYFAGKCSSHTPEHEDIKKCEQIYDGDPSKAQLMEALCHSQTRAREAEEAAKKAYAEKEHIVTLIFKQASQLFAYKQWLQLLQLETLCSQIRNKDQPISTRFPVALPRMSYEIRSSRKRKKKSNAKQEERRANSKCDITTYAVAFALGLSLVGAGLLLGWTVGWMLPRS</sequence>
<feature type="transmembrane region" description="Helical" evidence="1">
    <location>
        <begin position="543"/>
        <end position="568"/>
    </location>
</feature>
<keyword evidence="3" id="KW-1185">Reference proteome</keyword>
<evidence type="ECO:0008006" key="4">
    <source>
        <dbReference type="Google" id="ProtNLM"/>
    </source>
</evidence>
<feature type="transmembrane region" description="Helical" evidence="1">
    <location>
        <begin position="59"/>
        <end position="78"/>
    </location>
</feature>
<keyword evidence="1" id="KW-0472">Membrane</keyword>
<dbReference type="PANTHER" id="PTHR33868:SF2">
    <property type="entry name" value="EXPRESSED PROTEIN"/>
    <property type="match status" value="1"/>
</dbReference>
<dbReference type="Proteomes" id="UP001386955">
    <property type="component" value="Unassembled WGS sequence"/>
</dbReference>
<dbReference type="AlphaFoldDB" id="A0AAN9SIS7"/>
<gene>
    <name evidence="2" type="ORF">VNO78_18621</name>
</gene>
<dbReference type="EMBL" id="JAYMYS010000004">
    <property type="protein sequence ID" value="KAK7397449.1"/>
    <property type="molecule type" value="Genomic_DNA"/>
</dbReference>
<accession>A0AAN9SIS7</accession>
<evidence type="ECO:0000256" key="1">
    <source>
        <dbReference type="SAM" id="Phobius"/>
    </source>
</evidence>
<feature type="transmembrane region" description="Helical" evidence="1">
    <location>
        <begin position="90"/>
        <end position="110"/>
    </location>
</feature>
<evidence type="ECO:0000313" key="2">
    <source>
        <dbReference type="EMBL" id="KAK7397449.1"/>
    </source>
</evidence>
<reference evidence="2 3" key="1">
    <citation type="submission" date="2024-01" db="EMBL/GenBank/DDBJ databases">
        <title>The genomes of 5 underutilized Papilionoideae crops provide insights into root nodulation and disease resistanc.</title>
        <authorList>
            <person name="Jiang F."/>
        </authorList>
    </citation>
    <scope>NUCLEOTIDE SEQUENCE [LARGE SCALE GENOMIC DNA]</scope>
    <source>
        <strain evidence="2">DUOXIRENSHENG_FW03</strain>
        <tissue evidence="2">Leaves</tissue>
    </source>
</reference>
<keyword evidence="1" id="KW-1133">Transmembrane helix</keyword>
<evidence type="ECO:0000313" key="3">
    <source>
        <dbReference type="Proteomes" id="UP001386955"/>
    </source>
</evidence>
<dbReference type="PANTHER" id="PTHR33868">
    <property type="entry name" value="EXPRESSED PROTEIN"/>
    <property type="match status" value="1"/>
</dbReference>
<organism evidence="2 3">
    <name type="scientific">Psophocarpus tetragonolobus</name>
    <name type="common">Winged bean</name>
    <name type="synonym">Dolichos tetragonolobus</name>
    <dbReference type="NCBI Taxonomy" id="3891"/>
    <lineage>
        <taxon>Eukaryota</taxon>
        <taxon>Viridiplantae</taxon>
        <taxon>Streptophyta</taxon>
        <taxon>Embryophyta</taxon>
        <taxon>Tracheophyta</taxon>
        <taxon>Spermatophyta</taxon>
        <taxon>Magnoliopsida</taxon>
        <taxon>eudicotyledons</taxon>
        <taxon>Gunneridae</taxon>
        <taxon>Pentapetalae</taxon>
        <taxon>rosids</taxon>
        <taxon>fabids</taxon>
        <taxon>Fabales</taxon>
        <taxon>Fabaceae</taxon>
        <taxon>Papilionoideae</taxon>
        <taxon>50 kb inversion clade</taxon>
        <taxon>NPAAA clade</taxon>
        <taxon>indigoferoid/millettioid clade</taxon>
        <taxon>Phaseoleae</taxon>
        <taxon>Psophocarpus</taxon>
    </lineage>
</organism>
<proteinExistence type="predicted"/>
<protein>
    <recommendedName>
        <fullName evidence="4">Transmembrane protein</fullName>
    </recommendedName>
</protein>